<comment type="caution">
    <text evidence="1">The sequence shown here is derived from an EMBL/GenBank/DDBJ whole genome shotgun (WGS) entry which is preliminary data.</text>
</comment>
<gene>
    <name evidence="1" type="ORF">OM074_20970</name>
</gene>
<reference evidence="1" key="1">
    <citation type="submission" date="2022-10" db="EMBL/GenBank/DDBJ databases">
        <authorList>
            <person name="Yu W.X."/>
        </authorList>
    </citation>
    <scope>NUCLEOTIDE SEQUENCE</scope>
    <source>
        <strain evidence="1">D04</strain>
    </source>
</reference>
<evidence type="ECO:0000313" key="2">
    <source>
        <dbReference type="Proteomes" id="UP001207408"/>
    </source>
</evidence>
<protein>
    <submittedName>
        <fullName evidence="1">Uncharacterized protein</fullName>
    </submittedName>
</protein>
<dbReference type="EMBL" id="JAPDPI010000100">
    <property type="protein sequence ID" value="MCW3808105.1"/>
    <property type="molecule type" value="Genomic_DNA"/>
</dbReference>
<organism evidence="1 2">
    <name type="scientific">Plebeiibacterium marinum</name>
    <dbReference type="NCBI Taxonomy" id="2992111"/>
    <lineage>
        <taxon>Bacteria</taxon>
        <taxon>Pseudomonadati</taxon>
        <taxon>Bacteroidota</taxon>
        <taxon>Bacteroidia</taxon>
        <taxon>Marinilabiliales</taxon>
        <taxon>Marinilabiliaceae</taxon>
        <taxon>Plebeiibacterium</taxon>
    </lineage>
</organism>
<evidence type="ECO:0000313" key="1">
    <source>
        <dbReference type="EMBL" id="MCW3808105.1"/>
    </source>
</evidence>
<sequence length="103" mass="12075">MMSFNDIQINFSQLNHLLSQHEKNAFKYLLENGIFCTTCNDYCKYGISNYKIYLDRYNDLKVVGECTFCGQEVSQVMEFGENESFFRKAVQFKNTMAIHLSQP</sequence>
<dbReference type="Proteomes" id="UP001207408">
    <property type="component" value="Unassembled WGS sequence"/>
</dbReference>
<name>A0AAE3SN04_9BACT</name>
<dbReference type="RefSeq" id="WP_301202664.1">
    <property type="nucleotide sequence ID" value="NZ_JAPDPI010000100.1"/>
</dbReference>
<accession>A0AAE3SN04</accession>
<proteinExistence type="predicted"/>
<dbReference type="AlphaFoldDB" id="A0AAE3SN04"/>
<keyword evidence="2" id="KW-1185">Reference proteome</keyword>